<dbReference type="GO" id="GO:0005743">
    <property type="term" value="C:mitochondrial inner membrane"/>
    <property type="evidence" value="ECO:0007669"/>
    <property type="project" value="UniProtKB-SubCell"/>
</dbReference>
<evidence type="ECO:0000256" key="11">
    <source>
        <dbReference type="RuleBase" id="RU000488"/>
    </source>
</evidence>
<evidence type="ECO:0000256" key="2">
    <source>
        <dbReference type="ARBA" id="ARBA00006375"/>
    </source>
</evidence>
<feature type="repeat" description="Solcar" evidence="10">
    <location>
        <begin position="63"/>
        <end position="147"/>
    </location>
</feature>
<keyword evidence="4 10" id="KW-0812">Transmembrane</keyword>
<keyword evidence="8" id="KW-0496">Mitochondrion</keyword>
<feature type="transmembrane region" description="Helical" evidence="12">
    <location>
        <begin position="155"/>
        <end position="176"/>
    </location>
</feature>
<dbReference type="PANTHER" id="PTHR45760:SF2">
    <property type="entry name" value="FI19922P1-RELATED"/>
    <property type="match status" value="1"/>
</dbReference>
<dbReference type="Proteomes" id="UP000886998">
    <property type="component" value="Unassembled WGS sequence"/>
</dbReference>
<gene>
    <name evidence="13" type="primary">slc25a39</name>
    <name evidence="13" type="ORF">TNIN_166251</name>
</gene>
<dbReference type="InterPro" id="IPR045315">
    <property type="entry name" value="Mtm1-like"/>
</dbReference>
<comment type="similarity">
    <text evidence="2 11">Belongs to the mitochondrial carrier (TC 2.A.29) family.</text>
</comment>
<dbReference type="SUPFAM" id="SSF103506">
    <property type="entry name" value="Mitochondrial carrier"/>
    <property type="match status" value="1"/>
</dbReference>
<keyword evidence="3 11" id="KW-0813">Transport</keyword>
<dbReference type="Gene3D" id="1.50.40.10">
    <property type="entry name" value="Mitochondrial carrier domain"/>
    <property type="match status" value="1"/>
</dbReference>
<accession>A0A8X6XA33</accession>
<feature type="transmembrane region" description="Helical" evidence="12">
    <location>
        <begin position="66"/>
        <end position="89"/>
    </location>
</feature>
<evidence type="ECO:0000256" key="10">
    <source>
        <dbReference type="PROSITE-ProRule" id="PRU00282"/>
    </source>
</evidence>
<dbReference type="PROSITE" id="PS50920">
    <property type="entry name" value="SOLCAR"/>
    <property type="match status" value="3"/>
</dbReference>
<reference evidence="13" key="1">
    <citation type="submission" date="2020-08" db="EMBL/GenBank/DDBJ databases">
        <title>Multicomponent nature underlies the extraordinary mechanical properties of spider dragline silk.</title>
        <authorList>
            <person name="Kono N."/>
            <person name="Nakamura H."/>
            <person name="Mori M."/>
            <person name="Yoshida Y."/>
            <person name="Ohtoshi R."/>
            <person name="Malay A.D."/>
            <person name="Moran D.A.P."/>
            <person name="Tomita M."/>
            <person name="Numata K."/>
            <person name="Arakawa K."/>
        </authorList>
    </citation>
    <scope>NUCLEOTIDE SEQUENCE</scope>
</reference>
<evidence type="ECO:0000256" key="5">
    <source>
        <dbReference type="ARBA" id="ARBA00022737"/>
    </source>
</evidence>
<feature type="repeat" description="Solcar" evidence="10">
    <location>
        <begin position="1"/>
        <end position="53"/>
    </location>
</feature>
<proteinExistence type="inferred from homology"/>
<evidence type="ECO:0000256" key="12">
    <source>
        <dbReference type="SAM" id="Phobius"/>
    </source>
</evidence>
<comment type="caution">
    <text evidence="13">The sequence shown here is derived from an EMBL/GenBank/DDBJ whole genome shotgun (WGS) entry which is preliminary data.</text>
</comment>
<evidence type="ECO:0000256" key="6">
    <source>
        <dbReference type="ARBA" id="ARBA00022792"/>
    </source>
</evidence>
<evidence type="ECO:0000256" key="3">
    <source>
        <dbReference type="ARBA" id="ARBA00022448"/>
    </source>
</evidence>
<organism evidence="13 14">
    <name type="scientific">Trichonephila inaurata madagascariensis</name>
    <dbReference type="NCBI Taxonomy" id="2747483"/>
    <lineage>
        <taxon>Eukaryota</taxon>
        <taxon>Metazoa</taxon>
        <taxon>Ecdysozoa</taxon>
        <taxon>Arthropoda</taxon>
        <taxon>Chelicerata</taxon>
        <taxon>Arachnida</taxon>
        <taxon>Araneae</taxon>
        <taxon>Araneomorphae</taxon>
        <taxon>Entelegynae</taxon>
        <taxon>Araneoidea</taxon>
        <taxon>Nephilidae</taxon>
        <taxon>Trichonephila</taxon>
        <taxon>Trichonephila inaurata</taxon>
    </lineage>
</organism>
<evidence type="ECO:0000256" key="1">
    <source>
        <dbReference type="ARBA" id="ARBA00004448"/>
    </source>
</evidence>
<comment type="subcellular location">
    <subcellularLocation>
        <location evidence="1">Mitochondrion inner membrane</location>
        <topology evidence="1">Multi-pass membrane protein</topology>
    </subcellularLocation>
</comment>
<evidence type="ECO:0000313" key="14">
    <source>
        <dbReference type="Proteomes" id="UP000886998"/>
    </source>
</evidence>
<dbReference type="InterPro" id="IPR023395">
    <property type="entry name" value="MCP_dom_sf"/>
</dbReference>
<sequence>MVMGNGSHFADAFIKIRRAEGITSLWSGLSPTLLMAVPGTVIYYTLYDQIRDFAKKYYKWSHQPLWLPIVAGAAARVIAVTVVSPLELVRTKMQSQKLNYLEIGHAVKKQIATKGFRSMWHGLGPTLLRDVPFSAIYWFNYEYFKQKFNQQKPTFGFSFFAGAVSGGIAAFLTLPFDVIKTHQQIELGEARVGTRKQAKSTYILLRNLYQINGYKALFAGIVPRTVKIAPSCAVMISTYEYGKQFFQNYNASKAASAF</sequence>
<keyword evidence="9 10" id="KW-0472">Membrane</keyword>
<evidence type="ECO:0000256" key="4">
    <source>
        <dbReference type="ARBA" id="ARBA00022692"/>
    </source>
</evidence>
<feature type="repeat" description="Solcar" evidence="10">
    <location>
        <begin position="153"/>
        <end position="245"/>
    </location>
</feature>
<dbReference type="GO" id="GO:1990542">
    <property type="term" value="P:mitochondrial transmembrane transport"/>
    <property type="evidence" value="ECO:0007669"/>
    <property type="project" value="InterPro"/>
</dbReference>
<keyword evidence="6" id="KW-0999">Mitochondrion inner membrane</keyword>
<dbReference type="OrthoDB" id="6427923at2759"/>
<protein>
    <submittedName>
        <fullName evidence="13">Solute carrier family 25 member 39</fullName>
    </submittedName>
</protein>
<keyword evidence="5" id="KW-0677">Repeat</keyword>
<dbReference type="EMBL" id="BMAV01007028">
    <property type="protein sequence ID" value="GFY49449.1"/>
    <property type="molecule type" value="Genomic_DNA"/>
</dbReference>
<dbReference type="Pfam" id="PF00153">
    <property type="entry name" value="Mito_carr"/>
    <property type="match status" value="3"/>
</dbReference>
<name>A0A8X6XA33_9ARAC</name>
<keyword evidence="7 12" id="KW-1133">Transmembrane helix</keyword>
<dbReference type="AlphaFoldDB" id="A0A8X6XA33"/>
<evidence type="ECO:0000256" key="8">
    <source>
        <dbReference type="ARBA" id="ARBA00023128"/>
    </source>
</evidence>
<feature type="transmembrane region" description="Helical" evidence="12">
    <location>
        <begin position="25"/>
        <end position="46"/>
    </location>
</feature>
<evidence type="ECO:0000313" key="13">
    <source>
        <dbReference type="EMBL" id="GFY49449.1"/>
    </source>
</evidence>
<evidence type="ECO:0000256" key="7">
    <source>
        <dbReference type="ARBA" id="ARBA00022989"/>
    </source>
</evidence>
<dbReference type="PANTHER" id="PTHR45760">
    <property type="entry name" value="FI19922P1-RELATED"/>
    <property type="match status" value="1"/>
</dbReference>
<keyword evidence="14" id="KW-1185">Reference proteome</keyword>
<evidence type="ECO:0000256" key="9">
    <source>
        <dbReference type="ARBA" id="ARBA00023136"/>
    </source>
</evidence>
<dbReference type="InterPro" id="IPR018108">
    <property type="entry name" value="MCP_transmembrane"/>
</dbReference>